<evidence type="ECO:0000256" key="2">
    <source>
        <dbReference type="SAM" id="Phobius"/>
    </source>
</evidence>
<dbReference type="InterPro" id="IPR007110">
    <property type="entry name" value="Ig-like_dom"/>
</dbReference>
<dbReference type="PROSITE" id="PS50835">
    <property type="entry name" value="IG_LIKE"/>
    <property type="match status" value="2"/>
</dbReference>
<dbReference type="InterPro" id="IPR003599">
    <property type="entry name" value="Ig_sub"/>
</dbReference>
<accession>A0A0K2T5X3</accession>
<dbReference type="InterPro" id="IPR013783">
    <property type="entry name" value="Ig-like_fold"/>
</dbReference>
<feature type="domain" description="Ig-like" evidence="3">
    <location>
        <begin position="66"/>
        <end position="160"/>
    </location>
</feature>
<dbReference type="GO" id="GO:0050808">
    <property type="term" value="P:synapse organization"/>
    <property type="evidence" value="ECO:0007669"/>
    <property type="project" value="TreeGrafter"/>
</dbReference>
<dbReference type="Pfam" id="PF00047">
    <property type="entry name" value="ig"/>
    <property type="match status" value="1"/>
</dbReference>
<dbReference type="PANTHER" id="PTHR23279:SF36">
    <property type="entry name" value="DEFECTIVE PROBOSCIS EXTENSION RESPONSE 9, ISOFORM A"/>
    <property type="match status" value="1"/>
</dbReference>
<feature type="compositionally biased region" description="Polar residues" evidence="1">
    <location>
        <begin position="50"/>
        <end position="63"/>
    </location>
</feature>
<dbReference type="Pfam" id="PF07686">
    <property type="entry name" value="V-set"/>
    <property type="match status" value="1"/>
</dbReference>
<dbReference type="InterPro" id="IPR013106">
    <property type="entry name" value="Ig_V-set"/>
</dbReference>
<evidence type="ECO:0000259" key="3">
    <source>
        <dbReference type="PROSITE" id="PS50835"/>
    </source>
</evidence>
<dbReference type="InterPro" id="IPR037448">
    <property type="entry name" value="Zig-8"/>
</dbReference>
<proteinExistence type="predicted"/>
<feature type="region of interest" description="Disordered" evidence="1">
    <location>
        <begin position="50"/>
        <end position="69"/>
    </location>
</feature>
<keyword evidence="2" id="KW-0472">Membrane</keyword>
<reference evidence="4" key="1">
    <citation type="submission" date="2014-05" db="EMBL/GenBank/DDBJ databases">
        <authorList>
            <person name="Chronopoulou M."/>
        </authorList>
    </citation>
    <scope>NUCLEOTIDE SEQUENCE</scope>
    <source>
        <tissue evidence="4">Whole organism</tissue>
    </source>
</reference>
<name>A0A0K2T5X3_LEPSM</name>
<dbReference type="InterPro" id="IPR013151">
    <property type="entry name" value="Immunoglobulin_dom"/>
</dbReference>
<dbReference type="GO" id="GO:0032589">
    <property type="term" value="C:neuron projection membrane"/>
    <property type="evidence" value="ECO:0007669"/>
    <property type="project" value="TreeGrafter"/>
</dbReference>
<dbReference type="SUPFAM" id="SSF48726">
    <property type="entry name" value="Immunoglobulin"/>
    <property type="match status" value="2"/>
</dbReference>
<feature type="domain" description="Ig-like" evidence="3">
    <location>
        <begin position="169"/>
        <end position="249"/>
    </location>
</feature>
<dbReference type="OrthoDB" id="8049355at2759"/>
<organism evidence="4">
    <name type="scientific">Lepeophtheirus salmonis</name>
    <name type="common">Salmon louse</name>
    <name type="synonym">Caligus salmonis</name>
    <dbReference type="NCBI Taxonomy" id="72036"/>
    <lineage>
        <taxon>Eukaryota</taxon>
        <taxon>Metazoa</taxon>
        <taxon>Ecdysozoa</taxon>
        <taxon>Arthropoda</taxon>
        <taxon>Crustacea</taxon>
        <taxon>Multicrustacea</taxon>
        <taxon>Hexanauplia</taxon>
        <taxon>Copepoda</taxon>
        <taxon>Siphonostomatoida</taxon>
        <taxon>Caligidae</taxon>
        <taxon>Lepeophtheirus</taxon>
    </lineage>
</organism>
<dbReference type="AlphaFoldDB" id="A0A0K2T5X3"/>
<dbReference type="Gene3D" id="2.60.40.10">
    <property type="entry name" value="Immunoglobulins"/>
    <property type="match status" value="2"/>
</dbReference>
<dbReference type="InterPro" id="IPR036179">
    <property type="entry name" value="Ig-like_dom_sf"/>
</dbReference>
<keyword evidence="2" id="KW-1133">Transmembrane helix</keyword>
<sequence>KIITNQIKTMRFFGSHLFFLTLWIIEVSLKEEKAEKEPHFIVDLPPYTEPSNHLTSSTDSTPTRKPMIDASTPTNVTVIKGKTAILACVVRNLGTASVSWLRLRDISLMALNEITNTKDKRIQAIHIPKSDRWALRIQETKLSDDGIYECQVTTPKPTIKLINLRVLDPETKILGPVEVFLNKGSTLNLTCTIKQGPKKQPFILWSHNSKMLKYLSPEDGVLNVDKNGVITTQIIVEETDVQHSGEYRCEPGAAPAYHVNVHVLSGKLPAAMQKAGAQIKLDFYLTVFMVILNTFRFLQGRLYHK</sequence>
<feature type="transmembrane region" description="Helical" evidence="2">
    <location>
        <begin position="12"/>
        <end position="29"/>
    </location>
</feature>
<dbReference type="InterPro" id="IPR003598">
    <property type="entry name" value="Ig_sub2"/>
</dbReference>
<protein>
    <recommendedName>
        <fullName evidence="3">Ig-like domain-containing protein</fullName>
    </recommendedName>
</protein>
<evidence type="ECO:0000313" key="4">
    <source>
        <dbReference type="EMBL" id="CDW21428.1"/>
    </source>
</evidence>
<evidence type="ECO:0000256" key="1">
    <source>
        <dbReference type="SAM" id="MobiDB-lite"/>
    </source>
</evidence>
<dbReference type="EMBL" id="HACA01004067">
    <property type="protein sequence ID" value="CDW21428.1"/>
    <property type="molecule type" value="Transcribed_RNA"/>
</dbReference>
<feature type="non-terminal residue" evidence="4">
    <location>
        <position position="1"/>
    </location>
</feature>
<dbReference type="SMART" id="SM00408">
    <property type="entry name" value="IGc2"/>
    <property type="match status" value="2"/>
</dbReference>
<keyword evidence="2" id="KW-0812">Transmembrane</keyword>
<dbReference type="SMART" id="SM00409">
    <property type="entry name" value="IG"/>
    <property type="match status" value="2"/>
</dbReference>
<dbReference type="PANTHER" id="PTHR23279">
    <property type="entry name" value="DEFECTIVE PROBOSCIS EXTENSION RESPONSE DPR -RELATED"/>
    <property type="match status" value="1"/>
</dbReference>